<dbReference type="HOGENOM" id="CLU_125463_3_1_9"/>
<evidence type="ECO:0000256" key="1">
    <source>
        <dbReference type="ARBA" id="ARBA00004117"/>
    </source>
</evidence>
<keyword evidence="8" id="KW-0282">Flagellum</keyword>
<dbReference type="InterPro" id="IPR001444">
    <property type="entry name" value="Flag_bb_rod_N"/>
</dbReference>
<name>A0A0E3K1S9_CLOSL</name>
<comment type="subunit">
    <text evidence="6">The basal body constitutes a major portion of the flagellar organelle and consists of a number of rings mounted on a central rod.</text>
</comment>
<keyword evidence="9" id="KW-1185">Reference proteome</keyword>
<comment type="similarity">
    <text evidence="2 6">Belongs to the flagella basal body rod proteins family.</text>
</comment>
<sequence>MNIGNISKDQEVYNLIKKGLDASTERSKAIGNNIANINTKGYKRKYVTFEESLQSNMNDLDLKTTDDKHIKLQGNYGEINTKTDNSTSMNEDGNNVDIENEKTNQAANALMYMALLNQVNSRLTSEKYVISGK</sequence>
<dbReference type="GO" id="GO:0030694">
    <property type="term" value="C:bacterial-type flagellum basal body, rod"/>
    <property type="evidence" value="ECO:0007669"/>
    <property type="project" value="InterPro"/>
</dbReference>
<evidence type="ECO:0000256" key="6">
    <source>
        <dbReference type="PIRNR" id="PIRNR002889"/>
    </source>
</evidence>
<keyword evidence="4 6" id="KW-0975">Bacterial flagellum</keyword>
<accession>A0A0E3K1S9</accession>
<evidence type="ECO:0000259" key="7">
    <source>
        <dbReference type="Pfam" id="PF00460"/>
    </source>
</evidence>
<reference evidence="8 9" key="1">
    <citation type="journal article" date="2015" name="J. Biotechnol.">
        <title>Complete genome sequence of a malodorant-producing acetogen, Clostridium scatologenes ATCC 25775(T).</title>
        <authorList>
            <person name="Zhu Z."/>
            <person name="Guo T."/>
            <person name="Zheng H."/>
            <person name="Song T."/>
            <person name="Ouyang P."/>
            <person name="Xie J."/>
        </authorList>
    </citation>
    <scope>NUCLEOTIDE SEQUENCE [LARGE SCALE GENOMIC DNA]</scope>
    <source>
        <strain evidence="8 9">ATCC 25775</strain>
    </source>
</reference>
<dbReference type="KEGG" id="csq:CSCA_3155"/>
<gene>
    <name evidence="8" type="ORF">CSCA_3155</name>
</gene>
<dbReference type="GO" id="GO:0071973">
    <property type="term" value="P:bacterial-type flagellum-dependent cell motility"/>
    <property type="evidence" value="ECO:0007669"/>
    <property type="project" value="InterPro"/>
</dbReference>
<dbReference type="Proteomes" id="UP000033115">
    <property type="component" value="Chromosome"/>
</dbReference>
<protein>
    <recommendedName>
        <fullName evidence="3 6">Flagellar basal body rod protein FlgB</fullName>
    </recommendedName>
</protein>
<dbReference type="RefSeq" id="WP_029162672.1">
    <property type="nucleotide sequence ID" value="NZ_CP009933.1"/>
</dbReference>
<dbReference type="PIRSF" id="PIRSF002889">
    <property type="entry name" value="Rod_FlgB"/>
    <property type="match status" value="1"/>
</dbReference>
<dbReference type="PROSITE" id="PS00588">
    <property type="entry name" value="FLAGELLA_BB_ROD"/>
    <property type="match status" value="1"/>
</dbReference>
<dbReference type="InterPro" id="IPR006300">
    <property type="entry name" value="FlgB"/>
</dbReference>
<organism evidence="8 9">
    <name type="scientific">Clostridium scatologenes</name>
    <dbReference type="NCBI Taxonomy" id="1548"/>
    <lineage>
        <taxon>Bacteria</taxon>
        <taxon>Bacillati</taxon>
        <taxon>Bacillota</taxon>
        <taxon>Clostridia</taxon>
        <taxon>Eubacteriales</taxon>
        <taxon>Clostridiaceae</taxon>
        <taxon>Clostridium</taxon>
    </lineage>
</organism>
<evidence type="ECO:0000256" key="5">
    <source>
        <dbReference type="ARBA" id="ARBA00024934"/>
    </source>
</evidence>
<dbReference type="AlphaFoldDB" id="A0A0E3K1S9"/>
<dbReference type="NCBIfam" id="TIGR01396">
    <property type="entry name" value="FlgB"/>
    <property type="match status" value="1"/>
</dbReference>
<dbReference type="STRING" id="1548.CSCA_3155"/>
<evidence type="ECO:0000256" key="3">
    <source>
        <dbReference type="ARBA" id="ARBA00014376"/>
    </source>
</evidence>
<dbReference type="EMBL" id="CP009933">
    <property type="protein sequence ID" value="AKA70280.1"/>
    <property type="molecule type" value="Genomic_DNA"/>
</dbReference>
<dbReference type="InterPro" id="IPR019776">
    <property type="entry name" value="Flagellar_basal_body_rod_CS"/>
</dbReference>
<evidence type="ECO:0000256" key="2">
    <source>
        <dbReference type="ARBA" id="ARBA00009677"/>
    </source>
</evidence>
<keyword evidence="8" id="KW-0966">Cell projection</keyword>
<evidence type="ECO:0000256" key="4">
    <source>
        <dbReference type="ARBA" id="ARBA00023143"/>
    </source>
</evidence>
<evidence type="ECO:0000313" key="9">
    <source>
        <dbReference type="Proteomes" id="UP000033115"/>
    </source>
</evidence>
<evidence type="ECO:0000313" key="8">
    <source>
        <dbReference type="EMBL" id="AKA70280.1"/>
    </source>
</evidence>
<comment type="function">
    <text evidence="5 6">Structural component of flagellum, the bacterial motility apparatus. Part of the rod structure of flagellar basal body.</text>
</comment>
<dbReference type="NCBIfam" id="NF009266">
    <property type="entry name" value="PRK12623.1"/>
    <property type="match status" value="1"/>
</dbReference>
<feature type="domain" description="Flagellar basal body rod protein N-terminal" evidence="7">
    <location>
        <begin position="26"/>
        <end position="43"/>
    </location>
</feature>
<keyword evidence="8" id="KW-0969">Cilium</keyword>
<dbReference type="Pfam" id="PF00460">
    <property type="entry name" value="Flg_bb_rod"/>
    <property type="match status" value="1"/>
</dbReference>
<comment type="subcellular location">
    <subcellularLocation>
        <location evidence="1 6">Bacterial flagellum basal body</location>
    </subcellularLocation>
</comment>
<proteinExistence type="inferred from homology"/>